<keyword evidence="2" id="KW-1185">Reference proteome</keyword>
<protein>
    <submittedName>
        <fullName evidence="1">Uncharacterized protein</fullName>
    </submittedName>
</protein>
<dbReference type="EMBL" id="JAAOMA010000004">
    <property type="protein sequence ID" value="NHR04543.1"/>
    <property type="molecule type" value="Genomic_DNA"/>
</dbReference>
<evidence type="ECO:0000313" key="2">
    <source>
        <dbReference type="Proteomes" id="UP001515641"/>
    </source>
</evidence>
<accession>A0ABX0L687</accession>
<proteinExistence type="predicted"/>
<reference evidence="1 2" key="1">
    <citation type="submission" date="2020-03" db="EMBL/GenBank/DDBJ databases">
        <title>Draft genome sequence of environmentally isolated cultures.</title>
        <authorList>
            <person name="Wilson H.S."/>
            <person name="De Leon M.E."/>
        </authorList>
    </citation>
    <scope>NUCLEOTIDE SEQUENCE [LARGE SCALE GENOMIC DNA]</scope>
    <source>
        <strain evidence="1 2">HSC-31F16</strain>
    </source>
</reference>
<dbReference type="Proteomes" id="UP001515641">
    <property type="component" value="Unassembled WGS sequence"/>
</dbReference>
<gene>
    <name evidence="1" type="ORF">HA052_04970</name>
</gene>
<evidence type="ECO:0000313" key="1">
    <source>
        <dbReference type="EMBL" id="NHR04543.1"/>
    </source>
</evidence>
<organism evidence="1 2">
    <name type="scientific">Chromobacterium fluminis</name>
    <dbReference type="NCBI Taxonomy" id="3044269"/>
    <lineage>
        <taxon>Bacteria</taxon>
        <taxon>Pseudomonadati</taxon>
        <taxon>Pseudomonadota</taxon>
        <taxon>Betaproteobacteria</taxon>
        <taxon>Neisseriales</taxon>
        <taxon>Chromobacteriaceae</taxon>
        <taxon>Chromobacterium</taxon>
    </lineage>
</organism>
<sequence length="389" mass="41954">MLGKKTTSPERIGLIADINALGRRYFVVEGNELHPVDALPPETDWIIAFEKADLRFVAPKKQTPKEALALVMASPLVDEQSRILNLSGEPYHAIYARSIDTVLDEPAPITPGVALLDLLRSQKGLPPPTEPEMTGFMLGQLGARCVAVLIALFPDGSVRTQIQIDPDKERLPGVVRYFAETLRINQPENIELFDLDKIREVAATLPTYDREDRIAGMRRSQVEKAVIGILVLGLLSLGGTAAWRLGSAVVDERASQEAEARTQAILRSNATTIRQAPLRVSEHLSLPLTQLFAASEQLWHPETTIRFSATNGSAIYTVTVAAKGGAGSNTSSLPFLSRAASSAAVQAALTAQPPAGLIRSGIKVYGDLNAIDVDYTQALPSRLGGLINN</sequence>
<name>A0ABX0L687_9NEIS</name>
<comment type="caution">
    <text evidence="1">The sequence shown here is derived from an EMBL/GenBank/DDBJ whole genome shotgun (WGS) entry which is preliminary data.</text>
</comment>
<dbReference type="RefSeq" id="WP_166451053.1">
    <property type="nucleotide sequence ID" value="NZ_JAAOMA010000004.1"/>
</dbReference>